<dbReference type="EMBL" id="JAJGNA010000003">
    <property type="protein sequence ID" value="MCC4307677.1"/>
    <property type="molecule type" value="Genomic_DNA"/>
</dbReference>
<dbReference type="InterPro" id="IPR028344">
    <property type="entry name" value="ParE1/4"/>
</dbReference>
<proteinExistence type="inferred from homology"/>
<dbReference type="InterPro" id="IPR007712">
    <property type="entry name" value="RelE/ParE_toxin"/>
</dbReference>
<evidence type="ECO:0000313" key="5">
    <source>
        <dbReference type="Proteomes" id="UP001108027"/>
    </source>
</evidence>
<dbReference type="RefSeq" id="WP_228233030.1">
    <property type="nucleotide sequence ID" value="NZ_ARXL01000085.1"/>
</dbReference>
<reference evidence="4" key="1">
    <citation type="submission" date="2021-10" db="EMBL/GenBank/DDBJ databases">
        <title>The diversity and Nitrogen Metabolism of Culturable Nitrate-Utilizing Bacteria Within the Oxygen Minimum Zone of the Changjiang (Yangtze River)Estuary.</title>
        <authorList>
            <person name="Zhang D."/>
            <person name="Zheng J."/>
            <person name="Liu S."/>
            <person name="He W."/>
        </authorList>
    </citation>
    <scope>NUCLEOTIDE SEQUENCE</scope>
    <source>
        <strain evidence="4">FXH-223</strain>
    </source>
</reference>
<dbReference type="PANTHER" id="PTHR33755:SF9">
    <property type="entry name" value="TOXIN PARE1"/>
    <property type="match status" value="1"/>
</dbReference>
<dbReference type="Proteomes" id="UP001108027">
    <property type="component" value="Unassembled WGS sequence"/>
</dbReference>
<evidence type="ECO:0000256" key="3">
    <source>
        <dbReference type="PIRNR" id="PIRNR029218"/>
    </source>
</evidence>
<name>A0A9Q3UIM1_9GAMM</name>
<dbReference type="PANTHER" id="PTHR33755">
    <property type="entry name" value="TOXIN PARE1-RELATED"/>
    <property type="match status" value="1"/>
</dbReference>
<dbReference type="InterPro" id="IPR035093">
    <property type="entry name" value="RelE/ParE_toxin_dom_sf"/>
</dbReference>
<dbReference type="Gene3D" id="3.30.2310.20">
    <property type="entry name" value="RelE-like"/>
    <property type="match status" value="1"/>
</dbReference>
<sequence length="99" mass="11959">MTHRNQYRITPRARDDLIAIARFTEHRWGKLQRDRYLRALEHRFDWLAQNPGAGRHREDVREGYFCYPQGQHLIFYLVRESGIAIIGIPHQHMDSDRYP</sequence>
<evidence type="ECO:0000256" key="2">
    <source>
        <dbReference type="ARBA" id="ARBA00022649"/>
    </source>
</evidence>
<keyword evidence="2" id="KW-1277">Toxin-antitoxin system</keyword>
<dbReference type="AlphaFoldDB" id="A0A9Q3UIM1"/>
<evidence type="ECO:0000313" key="4">
    <source>
        <dbReference type="EMBL" id="MCC4307677.1"/>
    </source>
</evidence>
<dbReference type="PIRSF" id="PIRSF029218">
    <property type="entry name" value="ParE"/>
    <property type="match status" value="1"/>
</dbReference>
<comment type="similarity">
    <text evidence="1 3">Belongs to the RelE toxin family.</text>
</comment>
<accession>A0A9Q3UIM1</accession>
<gene>
    <name evidence="4" type="ORF">LL252_03745</name>
</gene>
<dbReference type="InterPro" id="IPR051803">
    <property type="entry name" value="TA_system_RelE-like_toxin"/>
</dbReference>
<evidence type="ECO:0000256" key="1">
    <source>
        <dbReference type="ARBA" id="ARBA00006226"/>
    </source>
</evidence>
<comment type="caution">
    <text evidence="4">The sequence shown here is derived from an EMBL/GenBank/DDBJ whole genome shotgun (WGS) entry which is preliminary data.</text>
</comment>
<dbReference type="Pfam" id="PF05016">
    <property type="entry name" value="ParE_toxin"/>
    <property type="match status" value="1"/>
</dbReference>
<organism evidence="4 5">
    <name type="scientific">Alloalcanivorax marinus</name>
    <dbReference type="NCBI Taxonomy" id="1177169"/>
    <lineage>
        <taxon>Bacteria</taxon>
        <taxon>Pseudomonadati</taxon>
        <taxon>Pseudomonadota</taxon>
        <taxon>Gammaproteobacteria</taxon>
        <taxon>Oceanospirillales</taxon>
        <taxon>Alcanivoracaceae</taxon>
        <taxon>Alloalcanivorax</taxon>
    </lineage>
</organism>
<protein>
    <recommendedName>
        <fullName evidence="3">Toxin</fullName>
    </recommendedName>
</protein>
<keyword evidence="5" id="KW-1185">Reference proteome</keyword>